<name>M0AM64_9EURY</name>
<feature type="domain" description="SpoVT-AbrB" evidence="1">
    <location>
        <begin position="82"/>
        <end position="124"/>
    </location>
</feature>
<comment type="caution">
    <text evidence="2">The sequence shown here is derived from an EMBL/GenBank/DDBJ whole genome shotgun (WGS) entry which is preliminary data.</text>
</comment>
<evidence type="ECO:0000259" key="1">
    <source>
        <dbReference type="PROSITE" id="PS51740"/>
    </source>
</evidence>
<accession>M0AM64</accession>
<dbReference type="PROSITE" id="PS51740">
    <property type="entry name" value="SPOVT_ABRB"/>
    <property type="match status" value="1"/>
</dbReference>
<proteinExistence type="predicted"/>
<dbReference type="Gene3D" id="2.10.260.10">
    <property type="match status" value="1"/>
</dbReference>
<keyword evidence="3" id="KW-1185">Reference proteome</keyword>
<dbReference type="AlphaFoldDB" id="M0AM64"/>
<dbReference type="PATRIC" id="fig|1227492.4.peg.1973"/>
<dbReference type="InterPro" id="IPR037914">
    <property type="entry name" value="SpoVT-AbrB_sf"/>
</dbReference>
<dbReference type="Proteomes" id="UP000011693">
    <property type="component" value="Unassembled WGS sequence"/>
</dbReference>
<organism evidence="2 3">
    <name type="scientific">Natrialba chahannaoensis JCM 10990</name>
    <dbReference type="NCBI Taxonomy" id="1227492"/>
    <lineage>
        <taxon>Archaea</taxon>
        <taxon>Methanobacteriati</taxon>
        <taxon>Methanobacteriota</taxon>
        <taxon>Stenosarchaea group</taxon>
        <taxon>Halobacteria</taxon>
        <taxon>Halobacteriales</taxon>
        <taxon>Natrialbaceae</taxon>
        <taxon>Natrialba</taxon>
    </lineage>
</organism>
<dbReference type="SUPFAM" id="SSF89447">
    <property type="entry name" value="AbrB/MazE/MraZ-like"/>
    <property type="match status" value="1"/>
</dbReference>
<evidence type="ECO:0000313" key="2">
    <source>
        <dbReference type="EMBL" id="ELY99815.1"/>
    </source>
</evidence>
<dbReference type="GO" id="GO:0003677">
    <property type="term" value="F:DNA binding"/>
    <property type="evidence" value="ECO:0007669"/>
    <property type="project" value="InterPro"/>
</dbReference>
<dbReference type="STRING" id="1227492.C482_10027"/>
<gene>
    <name evidence="2" type="ORF">C482_10027</name>
</gene>
<dbReference type="InterPro" id="IPR007159">
    <property type="entry name" value="SpoVT-AbrB_dom"/>
</dbReference>
<dbReference type="EMBL" id="AOIN01000056">
    <property type="protein sequence ID" value="ELY99815.1"/>
    <property type="molecule type" value="Genomic_DNA"/>
</dbReference>
<reference evidence="2 3" key="1">
    <citation type="journal article" date="2014" name="PLoS Genet.">
        <title>Phylogenetically driven sequencing of extremely halophilic archaea reveals strategies for static and dynamic osmo-response.</title>
        <authorList>
            <person name="Becker E.A."/>
            <person name="Seitzer P.M."/>
            <person name="Tritt A."/>
            <person name="Larsen D."/>
            <person name="Krusor M."/>
            <person name="Yao A.I."/>
            <person name="Wu D."/>
            <person name="Madern D."/>
            <person name="Eisen J.A."/>
            <person name="Darling A.E."/>
            <person name="Facciotti M.T."/>
        </authorList>
    </citation>
    <scope>NUCLEOTIDE SEQUENCE [LARGE SCALE GENOMIC DNA]</scope>
    <source>
        <strain evidence="2 3">JCM 10990</strain>
    </source>
</reference>
<sequence length="124" mass="13758">MVSNGICGETLLMDGSSIELMMDDSDRSLWFPPAMFTEQMQEAGEQVAESQQELMKQMVQASSANPFEEIMPFGPMNMGTATFKARVQSNGRVSIPGPEREALDIEEGDIVQTIVVPVKRNREE</sequence>
<evidence type="ECO:0000313" key="3">
    <source>
        <dbReference type="Proteomes" id="UP000011693"/>
    </source>
</evidence>
<protein>
    <recommendedName>
        <fullName evidence="1">SpoVT-AbrB domain-containing protein</fullName>
    </recommendedName>
</protein>